<dbReference type="SUPFAM" id="SSF53850">
    <property type="entry name" value="Periplasmic binding protein-like II"/>
    <property type="match status" value="1"/>
</dbReference>
<dbReference type="AlphaFoldDB" id="A0A3B0WU14"/>
<keyword evidence="2" id="KW-0732">Signal</keyword>
<keyword evidence="3" id="KW-0998">Cell outer membrane</keyword>
<organism evidence="5">
    <name type="scientific">hydrothermal vent metagenome</name>
    <dbReference type="NCBI Taxonomy" id="652676"/>
    <lineage>
        <taxon>unclassified sequences</taxon>
        <taxon>metagenomes</taxon>
        <taxon>ecological metagenomes</taxon>
    </lineage>
</organism>
<evidence type="ECO:0000256" key="1">
    <source>
        <dbReference type="ARBA" id="ARBA00004339"/>
    </source>
</evidence>
<dbReference type="GO" id="GO:0009279">
    <property type="term" value="C:cell outer membrane"/>
    <property type="evidence" value="ECO:0007669"/>
    <property type="project" value="UniProtKB-SubCell"/>
</dbReference>
<dbReference type="Gene3D" id="3.40.190.10">
    <property type="entry name" value="Periplasmic binding protein-like II"/>
    <property type="match status" value="2"/>
</dbReference>
<accession>A0A3B0WU14</accession>
<dbReference type="InterPro" id="IPR001638">
    <property type="entry name" value="Solute-binding_3/MltF_N"/>
</dbReference>
<name>A0A3B0WU14_9ZZZZ</name>
<dbReference type="InterPro" id="IPR023346">
    <property type="entry name" value="Lysozyme-like_dom_sf"/>
</dbReference>
<reference evidence="5" key="1">
    <citation type="submission" date="2018-06" db="EMBL/GenBank/DDBJ databases">
        <authorList>
            <person name="Zhirakovskaya E."/>
        </authorList>
    </citation>
    <scope>NUCLEOTIDE SEQUENCE</scope>
</reference>
<sequence length="432" mass="49442">MYGTRTSLLSYFKSGGNIIGYEFQLLKKFTETQGLELKPILYNNNGDLFNDLENGKIDIAGGHLTITKDRSENFNFTAAISQTNIDLITHIGHRNKSEIQDFEDTRGIIIENSSYQELLNEMPEFKPTNLSTAADISLFEIIRKVNSKEVDYTFGDSEIINIYQHFIPGIYQTIQLSEATDTAFMLRKNRSKDLKQQLDKFITNAKQTQLLKRLKEQIVLHLPDIDKANTVTFFDKLQTTWPKINDLVFQVAKQNDFDAALLAAISYQESHWEVDAESFTGVKGLMMLTASAAEDMDVEDRTDPRQSLEGGIRYLRYMQSKIPDRIKEPHKTLMALAAYNVGYGHLEDARILTQKAGKSPDDWFEIEPFLAKLNNPIIEHQLKYGNADGYTAVIYVNNIMTYKQLMNWKINKEMKSTTTPRSLSENRKPTAK</sequence>
<dbReference type="NCBIfam" id="NF008112">
    <property type="entry name" value="PRK10859.1"/>
    <property type="match status" value="1"/>
</dbReference>
<dbReference type="Gene3D" id="1.10.530.10">
    <property type="match status" value="1"/>
</dbReference>
<protein>
    <submittedName>
        <fullName evidence="5">Membrane-bound lytic murein transglycosylase F</fullName>
    </submittedName>
</protein>
<dbReference type="Pfam" id="PF00497">
    <property type="entry name" value="SBP_bac_3"/>
    <property type="match status" value="1"/>
</dbReference>
<dbReference type="SMART" id="SM00062">
    <property type="entry name" value="PBPb"/>
    <property type="match status" value="1"/>
</dbReference>
<feature type="domain" description="Solute-binding protein family 3/N-terminal" evidence="4">
    <location>
        <begin position="3"/>
        <end position="222"/>
    </location>
</feature>
<evidence type="ECO:0000256" key="3">
    <source>
        <dbReference type="ARBA" id="ARBA00023237"/>
    </source>
</evidence>
<dbReference type="Pfam" id="PF01464">
    <property type="entry name" value="SLT"/>
    <property type="match status" value="1"/>
</dbReference>
<dbReference type="EMBL" id="UOFA01000369">
    <property type="protein sequence ID" value="VAW47796.1"/>
    <property type="molecule type" value="Genomic_DNA"/>
</dbReference>
<dbReference type="SUPFAM" id="SSF53955">
    <property type="entry name" value="Lysozyme-like"/>
    <property type="match status" value="1"/>
</dbReference>
<comment type="subcellular location">
    <subcellularLocation>
        <location evidence="1">Cell outer membrane</location>
        <topology evidence="1">Peripheral membrane protein</topology>
    </subcellularLocation>
</comment>
<dbReference type="PANTHER" id="PTHR35936">
    <property type="entry name" value="MEMBRANE-BOUND LYTIC MUREIN TRANSGLYCOSYLASE F"/>
    <property type="match status" value="1"/>
</dbReference>
<evidence type="ECO:0000259" key="4">
    <source>
        <dbReference type="SMART" id="SM00062"/>
    </source>
</evidence>
<proteinExistence type="predicted"/>
<evidence type="ECO:0000256" key="2">
    <source>
        <dbReference type="ARBA" id="ARBA00022729"/>
    </source>
</evidence>
<evidence type="ECO:0000313" key="5">
    <source>
        <dbReference type="EMBL" id="VAW47796.1"/>
    </source>
</evidence>
<dbReference type="InterPro" id="IPR008258">
    <property type="entry name" value="Transglycosylase_SLT_dom_1"/>
</dbReference>
<dbReference type="CDD" id="cd13403">
    <property type="entry name" value="MLTF-like"/>
    <property type="match status" value="1"/>
</dbReference>
<gene>
    <name evidence="5" type="ORF">MNBD_GAMMA02-945</name>
</gene>
<keyword evidence="3" id="KW-0472">Membrane</keyword>